<sequence length="388" mass="39113">MTKTATISSDANGDGMLSAGDAVTYTFSVTNRGPAQVSAPEVTDPLLASRGITATCPAGPIAAGSSVTCTSSAPMTATERDVSTTTLENRASVQALTAQGNRTPVAWAYQSAPVAVPTLSLTKSATLEHDGMTADAADEGDTVRYTFRVVNTGTVPLTGVAIDDPLLAAASIAVTCETTDLAPGASTPCTAAGDYTVRAPDIAEGLLRNVATATGTATGGLSARSDNAKADIVGGQTAEAELDLRKYARRAGLLPDAPLVRGQEVTYGFIVVNTGTVRVDDITVADPMLTGPITCAATTLEPGGSTTCAADAPYLVTAADVTAAKVTNTATVSGRPEQGPALDVTGSGSITIPAEARSSTSSRPRRSVRTAGSRDWPTPAMSSATRSG</sequence>
<feature type="region of interest" description="Disordered" evidence="1">
    <location>
        <begin position="331"/>
        <end position="388"/>
    </location>
</feature>
<proteinExistence type="predicted"/>
<dbReference type="Pfam" id="PF24346">
    <property type="entry name" value="DUF7507"/>
    <property type="match status" value="3"/>
</dbReference>
<evidence type="ECO:0000256" key="1">
    <source>
        <dbReference type="SAM" id="MobiDB-lite"/>
    </source>
</evidence>
<evidence type="ECO:0000313" key="3">
    <source>
        <dbReference type="EMBL" id="GMA38020.1"/>
    </source>
</evidence>
<reference evidence="4" key="1">
    <citation type="journal article" date="2019" name="Int. J. Syst. Evol. Microbiol.">
        <title>The Global Catalogue of Microorganisms (GCM) 10K type strain sequencing project: providing services to taxonomists for standard genome sequencing and annotation.</title>
        <authorList>
            <consortium name="The Broad Institute Genomics Platform"/>
            <consortium name="The Broad Institute Genome Sequencing Center for Infectious Disease"/>
            <person name="Wu L."/>
            <person name="Ma J."/>
        </authorList>
    </citation>
    <scope>NUCLEOTIDE SEQUENCE [LARGE SCALE GENOMIC DNA]</scope>
    <source>
        <strain evidence="4">NBRC 113072</strain>
    </source>
</reference>
<organism evidence="3 4">
    <name type="scientific">Mobilicoccus caccae</name>
    <dbReference type="NCBI Taxonomy" id="1859295"/>
    <lineage>
        <taxon>Bacteria</taxon>
        <taxon>Bacillati</taxon>
        <taxon>Actinomycetota</taxon>
        <taxon>Actinomycetes</taxon>
        <taxon>Micrococcales</taxon>
        <taxon>Dermatophilaceae</taxon>
        <taxon>Mobilicoccus</taxon>
    </lineage>
</organism>
<dbReference type="PANTHER" id="PTHR34819:SF5">
    <property type="entry name" value="CONSERVED REPEAT DOMAIN PROTEIN"/>
    <property type="match status" value="1"/>
</dbReference>
<keyword evidence="4" id="KW-1185">Reference proteome</keyword>
<gene>
    <name evidence="3" type="ORF">GCM10025883_00650</name>
</gene>
<protein>
    <recommendedName>
        <fullName evidence="2">DUF7507 domain-containing protein</fullName>
    </recommendedName>
</protein>
<evidence type="ECO:0000259" key="2">
    <source>
        <dbReference type="Pfam" id="PF24346"/>
    </source>
</evidence>
<dbReference type="RefSeq" id="WP_284302116.1">
    <property type="nucleotide sequence ID" value="NZ_BSUO01000001.1"/>
</dbReference>
<dbReference type="InterPro" id="IPR047589">
    <property type="entry name" value="DUF11_rpt"/>
</dbReference>
<feature type="domain" description="DUF7507" evidence="2">
    <location>
        <begin position="257"/>
        <end position="342"/>
    </location>
</feature>
<dbReference type="PANTHER" id="PTHR34819">
    <property type="entry name" value="LARGE CYSTEINE-RICH PERIPLASMIC PROTEIN OMCB"/>
    <property type="match status" value="1"/>
</dbReference>
<evidence type="ECO:0000313" key="4">
    <source>
        <dbReference type="Proteomes" id="UP001157126"/>
    </source>
</evidence>
<dbReference type="NCBIfam" id="TIGR01451">
    <property type="entry name" value="B_ant_repeat"/>
    <property type="match status" value="2"/>
</dbReference>
<dbReference type="Proteomes" id="UP001157126">
    <property type="component" value="Unassembled WGS sequence"/>
</dbReference>
<dbReference type="EMBL" id="BSUO01000001">
    <property type="protein sequence ID" value="GMA38020.1"/>
    <property type="molecule type" value="Genomic_DNA"/>
</dbReference>
<feature type="domain" description="DUF7507" evidence="2">
    <location>
        <begin position="117"/>
        <end position="221"/>
    </location>
</feature>
<comment type="caution">
    <text evidence="3">The sequence shown here is derived from an EMBL/GenBank/DDBJ whole genome shotgun (WGS) entry which is preliminary data.</text>
</comment>
<accession>A0ABQ6IJC7</accession>
<feature type="domain" description="DUF7507" evidence="2">
    <location>
        <begin position="9"/>
        <end position="102"/>
    </location>
</feature>
<name>A0ABQ6IJC7_9MICO</name>
<dbReference type="InterPro" id="IPR055354">
    <property type="entry name" value="DUF7507"/>
</dbReference>
<dbReference type="InterPro" id="IPR051172">
    <property type="entry name" value="Chlamydia_OmcB"/>
</dbReference>